<evidence type="ECO:0000313" key="1">
    <source>
        <dbReference type="EMBL" id="EXK25424.1"/>
    </source>
</evidence>
<protein>
    <submittedName>
        <fullName evidence="1">Uncharacterized protein</fullName>
    </submittedName>
</protein>
<sequence>MQQSLFRQVHLSHTLHQQTPRNRPCSTLWSNMPKSRWVVLTAIDPSSMLQIQQQKSDNKHNKLQAWFRATMTHQTPLAVCHVMRTTHV</sequence>
<dbReference type="EMBL" id="JH659403">
    <property type="protein sequence ID" value="EXK25424.1"/>
    <property type="molecule type" value="Genomic_DNA"/>
</dbReference>
<dbReference type="Proteomes" id="UP000030703">
    <property type="component" value="Unassembled WGS sequence"/>
</dbReference>
<dbReference type="EMBL" id="JH659403">
    <property type="protein sequence ID" value="EXK25423.1"/>
    <property type="molecule type" value="Genomic_DNA"/>
</dbReference>
<organism evidence="1">
    <name type="scientific">Fusarium oxysporum f. sp. melonis 26406</name>
    <dbReference type="NCBI Taxonomy" id="1089452"/>
    <lineage>
        <taxon>Eukaryota</taxon>
        <taxon>Fungi</taxon>
        <taxon>Dikarya</taxon>
        <taxon>Ascomycota</taxon>
        <taxon>Pezizomycotina</taxon>
        <taxon>Sordariomycetes</taxon>
        <taxon>Hypocreomycetidae</taxon>
        <taxon>Hypocreales</taxon>
        <taxon>Nectriaceae</taxon>
        <taxon>Fusarium</taxon>
        <taxon>Fusarium oxysporum species complex</taxon>
    </lineage>
</organism>
<dbReference type="VEuPathDB" id="FungiDB:FOMG_17933"/>
<reference evidence="1" key="2">
    <citation type="submission" date="2012-05" db="EMBL/GenBank/DDBJ databases">
        <title>Annotation of the Genome Sequence of Fusarium oxysporum f. sp. melonis 26406.</title>
        <authorList>
            <consortium name="The Broad Institute Genomics Platform"/>
            <person name="Ma L.-J."/>
            <person name="Corby-Kistler H."/>
            <person name="Broz K."/>
            <person name="Gale L.R."/>
            <person name="Jonkers W."/>
            <person name="O'Donnell K."/>
            <person name="Ploetz R."/>
            <person name="Steinberg C."/>
            <person name="Schwartz D.C."/>
            <person name="VanEtten H."/>
            <person name="Zhou S."/>
            <person name="Young S.K."/>
            <person name="Zeng Q."/>
            <person name="Gargeya S."/>
            <person name="Fitzgerald M."/>
            <person name="Abouelleil A."/>
            <person name="Alvarado L."/>
            <person name="Chapman S.B."/>
            <person name="Gainer-Dewar J."/>
            <person name="Goldberg J."/>
            <person name="Griggs A."/>
            <person name="Gujja S."/>
            <person name="Hansen M."/>
            <person name="Howarth C."/>
            <person name="Imamovic A."/>
            <person name="Ireland A."/>
            <person name="Larimer J."/>
            <person name="McCowan C."/>
            <person name="Murphy C."/>
            <person name="Pearson M."/>
            <person name="Poon T.W."/>
            <person name="Priest M."/>
            <person name="Roberts A."/>
            <person name="Saif S."/>
            <person name="Shea T."/>
            <person name="Sykes S."/>
            <person name="Wortman J."/>
            <person name="Nusbaum C."/>
            <person name="Birren B."/>
        </authorList>
    </citation>
    <scope>NUCLEOTIDE SEQUENCE</scope>
    <source>
        <strain evidence="1">26406</strain>
    </source>
</reference>
<reference evidence="1" key="1">
    <citation type="submission" date="2012-04" db="EMBL/GenBank/DDBJ databases">
        <title>The Genome Sequence of Fusarium oxysporum melonis.</title>
        <authorList>
            <consortium name="The Broad Institute Genome Sequencing Platform"/>
            <person name="Ma L.-J."/>
            <person name="Gale L.R."/>
            <person name="Schwartz D.C."/>
            <person name="Zhou S."/>
            <person name="Corby-Kistler H."/>
            <person name="Young S.K."/>
            <person name="Zeng Q."/>
            <person name="Gargeya S."/>
            <person name="Fitzgerald M."/>
            <person name="Haas B."/>
            <person name="Abouelleil A."/>
            <person name="Alvarado L."/>
            <person name="Arachchi H.M."/>
            <person name="Berlin A."/>
            <person name="Brown A."/>
            <person name="Chapman S.B."/>
            <person name="Chen Z."/>
            <person name="Dunbar C."/>
            <person name="Freedman E."/>
            <person name="Gearin G."/>
            <person name="Goldberg J."/>
            <person name="Griggs A."/>
            <person name="Gujja S."/>
            <person name="Heiman D."/>
            <person name="Howarth C."/>
            <person name="Larson L."/>
            <person name="Lui A."/>
            <person name="MacDonald P.J.P."/>
            <person name="Montmayeur A."/>
            <person name="Murphy C."/>
            <person name="Neiman D."/>
            <person name="Pearson M."/>
            <person name="Priest M."/>
            <person name="Roberts A."/>
            <person name="Saif S."/>
            <person name="Shea T."/>
            <person name="Shenoy N."/>
            <person name="Sisk P."/>
            <person name="Stolte C."/>
            <person name="Sykes S."/>
            <person name="Wortman J."/>
            <person name="Nusbaum C."/>
            <person name="Birren B."/>
        </authorList>
    </citation>
    <scope>NUCLEOTIDE SEQUENCE</scope>
    <source>
        <strain evidence="1">26406</strain>
    </source>
</reference>
<dbReference type="HOGENOM" id="CLU_2469166_0_0_1"/>
<gene>
    <name evidence="1" type="ORF">FOMG_17933</name>
</gene>
<name>W9Z0V1_FUSOX</name>
<proteinExistence type="predicted"/>
<accession>W9Z0V1</accession>
<dbReference type="AlphaFoldDB" id="W9Z0V1"/>